<comment type="caution">
    <text evidence="2">The sequence shown here is derived from an EMBL/GenBank/DDBJ whole genome shotgun (WGS) entry which is preliminary data.</text>
</comment>
<name>A0A550C7Z0_9AGAR</name>
<feature type="region of interest" description="Disordered" evidence="1">
    <location>
        <begin position="104"/>
        <end position="138"/>
    </location>
</feature>
<dbReference type="EMBL" id="VDMD01000019">
    <property type="protein sequence ID" value="TRM60897.1"/>
    <property type="molecule type" value="Genomic_DNA"/>
</dbReference>
<keyword evidence="3" id="KW-1185">Reference proteome</keyword>
<proteinExistence type="predicted"/>
<dbReference type="Proteomes" id="UP000320762">
    <property type="component" value="Unassembled WGS sequence"/>
</dbReference>
<evidence type="ECO:0000313" key="2">
    <source>
        <dbReference type="EMBL" id="TRM60897.1"/>
    </source>
</evidence>
<evidence type="ECO:0000256" key="1">
    <source>
        <dbReference type="SAM" id="MobiDB-lite"/>
    </source>
</evidence>
<gene>
    <name evidence="2" type="ORF">BD626DRAFT_406536</name>
</gene>
<reference evidence="2 3" key="1">
    <citation type="journal article" date="2019" name="New Phytol.">
        <title>Comparative genomics reveals unique wood-decay strategies and fruiting body development in the Schizophyllaceae.</title>
        <authorList>
            <person name="Almasi E."/>
            <person name="Sahu N."/>
            <person name="Krizsan K."/>
            <person name="Balint B."/>
            <person name="Kovacs G.M."/>
            <person name="Kiss B."/>
            <person name="Cseklye J."/>
            <person name="Drula E."/>
            <person name="Henrissat B."/>
            <person name="Nagy I."/>
            <person name="Chovatia M."/>
            <person name="Adam C."/>
            <person name="LaButti K."/>
            <person name="Lipzen A."/>
            <person name="Riley R."/>
            <person name="Grigoriev I.V."/>
            <person name="Nagy L.G."/>
        </authorList>
    </citation>
    <scope>NUCLEOTIDE SEQUENCE [LARGE SCALE GENOMIC DNA]</scope>
    <source>
        <strain evidence="2 3">NL-1724</strain>
    </source>
</reference>
<protein>
    <recommendedName>
        <fullName evidence="4">SWIM-type domain-containing protein</fullName>
    </recommendedName>
</protein>
<dbReference type="AlphaFoldDB" id="A0A550C7Z0"/>
<organism evidence="2 3">
    <name type="scientific">Schizophyllum amplum</name>
    <dbReference type="NCBI Taxonomy" id="97359"/>
    <lineage>
        <taxon>Eukaryota</taxon>
        <taxon>Fungi</taxon>
        <taxon>Dikarya</taxon>
        <taxon>Basidiomycota</taxon>
        <taxon>Agaricomycotina</taxon>
        <taxon>Agaricomycetes</taxon>
        <taxon>Agaricomycetidae</taxon>
        <taxon>Agaricales</taxon>
        <taxon>Schizophyllaceae</taxon>
        <taxon>Schizophyllum</taxon>
    </lineage>
</organism>
<evidence type="ECO:0000313" key="3">
    <source>
        <dbReference type="Proteomes" id="UP000320762"/>
    </source>
</evidence>
<sequence length="255" mass="29484">MLDCRLQDIGRFREQAARRADFKSEWRKLEQREVIEENDQRLVSDAYRPDPIKWVCGCRAFVRSRFLICKHLVNCVQRVPPVFFYEVKRSRDVPFWSHPDLKPIESGDVGSNESASDEDEGQGGEERGGTRGWRRSPTFDADNDLLEVIEQTNDELEDADNIGGLRTYTEESSDIVSTLRAFADGIEYNAQFRDRRFLETVQREGVGFLRLAQECLDKERRMQSLRGGGTRPSTWQEASSAMFYRPRPRACDVST</sequence>
<dbReference type="OrthoDB" id="2661395at2759"/>
<evidence type="ECO:0008006" key="4">
    <source>
        <dbReference type="Google" id="ProtNLM"/>
    </source>
</evidence>
<accession>A0A550C7Z0</accession>